<evidence type="ECO:0000313" key="2">
    <source>
        <dbReference type="WBParaSite" id="nRc.2.0.1.t40333-RA"/>
    </source>
</evidence>
<sequence length="13" mass="1574">MNQRSIAKKQLWA</sequence>
<evidence type="ECO:0000313" key="1">
    <source>
        <dbReference type="Proteomes" id="UP000887565"/>
    </source>
</evidence>
<accession>A0A915KRN6</accession>
<dbReference type="WBParaSite" id="nRc.2.0.1.t40333-RA">
    <property type="protein sequence ID" value="nRc.2.0.1.t40333-RA"/>
    <property type="gene ID" value="nRc.2.0.1.g40333"/>
</dbReference>
<proteinExistence type="predicted"/>
<protein>
    <submittedName>
        <fullName evidence="2">Uncharacterized protein</fullName>
    </submittedName>
</protein>
<keyword evidence="1" id="KW-1185">Reference proteome</keyword>
<dbReference type="Proteomes" id="UP000887565">
    <property type="component" value="Unplaced"/>
</dbReference>
<name>A0A915KRN6_ROMCU</name>
<organism evidence="1 2">
    <name type="scientific">Romanomermis culicivorax</name>
    <name type="common">Nematode worm</name>
    <dbReference type="NCBI Taxonomy" id="13658"/>
    <lineage>
        <taxon>Eukaryota</taxon>
        <taxon>Metazoa</taxon>
        <taxon>Ecdysozoa</taxon>
        <taxon>Nematoda</taxon>
        <taxon>Enoplea</taxon>
        <taxon>Dorylaimia</taxon>
        <taxon>Mermithida</taxon>
        <taxon>Mermithoidea</taxon>
        <taxon>Mermithidae</taxon>
        <taxon>Romanomermis</taxon>
    </lineage>
</organism>
<reference evidence="2" key="1">
    <citation type="submission" date="2022-11" db="UniProtKB">
        <authorList>
            <consortium name="WormBaseParasite"/>
        </authorList>
    </citation>
    <scope>IDENTIFICATION</scope>
</reference>